<evidence type="ECO:0000256" key="5">
    <source>
        <dbReference type="ARBA" id="ARBA00022490"/>
    </source>
</evidence>
<dbReference type="GO" id="GO:0097367">
    <property type="term" value="F:carbohydrate derivative binding"/>
    <property type="evidence" value="ECO:0007669"/>
    <property type="project" value="InterPro"/>
</dbReference>
<dbReference type="InterPro" id="IPR046348">
    <property type="entry name" value="SIS_dom_sf"/>
</dbReference>
<feature type="active site" description="Nucleophile; for GATase activity" evidence="10">
    <location>
        <position position="2"/>
    </location>
</feature>
<dbReference type="CDD" id="cd05009">
    <property type="entry name" value="SIS_GlmS_GlmD_2"/>
    <property type="match status" value="1"/>
</dbReference>
<organism evidence="13 14">
    <name type="scientific">Anaerococcus nagyae</name>
    <dbReference type="NCBI Taxonomy" id="1755241"/>
    <lineage>
        <taxon>Bacteria</taxon>
        <taxon>Bacillati</taxon>
        <taxon>Bacillota</taxon>
        <taxon>Tissierellia</taxon>
        <taxon>Tissierellales</taxon>
        <taxon>Peptoniphilaceae</taxon>
        <taxon>Anaerococcus</taxon>
    </lineage>
</organism>
<dbReference type="InterPro" id="IPR005855">
    <property type="entry name" value="GFAT"/>
</dbReference>
<dbReference type="InterPro" id="IPR017932">
    <property type="entry name" value="GATase_2_dom"/>
</dbReference>
<dbReference type="RefSeq" id="WP_117522052.1">
    <property type="nucleotide sequence ID" value="NZ_QVEU01000006.1"/>
</dbReference>
<keyword evidence="6 10" id="KW-0032">Aminotransferase</keyword>
<feature type="initiator methionine" description="Removed" evidence="10">
    <location>
        <position position="1"/>
    </location>
</feature>
<dbReference type="Proteomes" id="UP000261011">
    <property type="component" value="Unassembled WGS sequence"/>
</dbReference>
<accession>A0A3E2TGM4</accession>
<evidence type="ECO:0000256" key="8">
    <source>
        <dbReference type="ARBA" id="ARBA00022737"/>
    </source>
</evidence>
<evidence type="ECO:0000256" key="2">
    <source>
        <dbReference type="ARBA" id="ARBA00004496"/>
    </source>
</evidence>
<evidence type="ECO:0000256" key="9">
    <source>
        <dbReference type="ARBA" id="ARBA00022962"/>
    </source>
</evidence>
<keyword evidence="8" id="KW-0677">Repeat</keyword>
<dbReference type="SUPFAM" id="SSF56235">
    <property type="entry name" value="N-terminal nucleophile aminohydrolases (Ntn hydrolases)"/>
    <property type="match status" value="1"/>
</dbReference>
<feature type="active site" description="For Fru-6P isomerization activity" evidence="10">
    <location>
        <position position="602"/>
    </location>
</feature>
<dbReference type="OrthoDB" id="106547at2"/>
<keyword evidence="9" id="KW-0315">Glutamine amidotransferase</keyword>
<comment type="subunit">
    <text evidence="10">Homodimer.</text>
</comment>
<dbReference type="GO" id="GO:0005975">
    <property type="term" value="P:carbohydrate metabolic process"/>
    <property type="evidence" value="ECO:0007669"/>
    <property type="project" value="UniProtKB-UniRule"/>
</dbReference>
<dbReference type="InterPro" id="IPR035490">
    <property type="entry name" value="GlmS/FrlB_SIS"/>
</dbReference>
<evidence type="ECO:0000256" key="7">
    <source>
        <dbReference type="ARBA" id="ARBA00022679"/>
    </source>
</evidence>
<dbReference type="HAMAP" id="MF_00164">
    <property type="entry name" value="GlmS"/>
    <property type="match status" value="1"/>
</dbReference>
<proteinExistence type="inferred from homology"/>
<evidence type="ECO:0000259" key="12">
    <source>
        <dbReference type="PROSITE" id="PS51464"/>
    </source>
</evidence>
<dbReference type="EMBL" id="QVEU01000006">
    <property type="protein sequence ID" value="RGB75332.1"/>
    <property type="molecule type" value="Genomic_DNA"/>
</dbReference>
<dbReference type="PROSITE" id="PS51464">
    <property type="entry name" value="SIS"/>
    <property type="match status" value="2"/>
</dbReference>
<dbReference type="PANTHER" id="PTHR10937:SF0">
    <property type="entry name" value="GLUTAMINE--FRUCTOSE-6-PHOSPHATE TRANSAMINASE (ISOMERIZING)"/>
    <property type="match status" value="1"/>
</dbReference>
<dbReference type="AlphaFoldDB" id="A0A3E2TGM4"/>
<keyword evidence="14" id="KW-1185">Reference proteome</keyword>
<comment type="subcellular location">
    <subcellularLocation>
        <location evidence="2 10">Cytoplasm</location>
    </subcellularLocation>
</comment>
<dbReference type="InterPro" id="IPR001347">
    <property type="entry name" value="SIS_dom"/>
</dbReference>
<dbReference type="PROSITE" id="PS51278">
    <property type="entry name" value="GATASE_TYPE_2"/>
    <property type="match status" value="1"/>
</dbReference>
<evidence type="ECO:0000256" key="6">
    <source>
        <dbReference type="ARBA" id="ARBA00022576"/>
    </source>
</evidence>
<dbReference type="FunFam" id="3.60.20.10:FF:000006">
    <property type="entry name" value="Glutamine--fructose-6-phosphate aminotransferase [isomerizing]"/>
    <property type="match status" value="1"/>
</dbReference>
<dbReference type="GO" id="GO:0005829">
    <property type="term" value="C:cytosol"/>
    <property type="evidence" value="ECO:0007669"/>
    <property type="project" value="TreeGrafter"/>
</dbReference>
<dbReference type="GO" id="GO:0006047">
    <property type="term" value="P:UDP-N-acetylglucosamine metabolic process"/>
    <property type="evidence" value="ECO:0007669"/>
    <property type="project" value="TreeGrafter"/>
</dbReference>
<evidence type="ECO:0000256" key="3">
    <source>
        <dbReference type="ARBA" id="ARBA00012916"/>
    </source>
</evidence>
<evidence type="ECO:0000256" key="1">
    <source>
        <dbReference type="ARBA" id="ARBA00001031"/>
    </source>
</evidence>
<evidence type="ECO:0000259" key="11">
    <source>
        <dbReference type="PROSITE" id="PS51278"/>
    </source>
</evidence>
<dbReference type="GO" id="GO:0004360">
    <property type="term" value="F:glutamine-fructose-6-phosphate transaminase (isomerizing) activity"/>
    <property type="evidence" value="ECO:0007669"/>
    <property type="project" value="UniProtKB-UniRule"/>
</dbReference>
<protein>
    <recommendedName>
        <fullName evidence="4 10">Glutamine--fructose-6-phosphate aminotransferase [isomerizing]</fullName>
        <ecNumber evidence="3 10">2.6.1.16</ecNumber>
    </recommendedName>
    <alternativeName>
        <fullName evidence="10">D-fructose-6-phosphate amidotransferase</fullName>
    </alternativeName>
    <alternativeName>
        <fullName evidence="10">GFAT</fullName>
    </alternativeName>
    <alternativeName>
        <fullName evidence="10">Glucosamine-6-phosphate synthase</fullName>
    </alternativeName>
    <alternativeName>
        <fullName evidence="10">Hexosephosphate aminotransferase</fullName>
    </alternativeName>
    <alternativeName>
        <fullName evidence="10">L-glutamine--D-fructose-6-phosphate amidotransferase</fullName>
    </alternativeName>
</protein>
<dbReference type="Gene3D" id="3.60.20.10">
    <property type="entry name" value="Glutamine Phosphoribosylpyrophosphate, subunit 1, domain 1"/>
    <property type="match status" value="1"/>
</dbReference>
<dbReference type="InterPro" id="IPR047084">
    <property type="entry name" value="GFAT_N"/>
</dbReference>
<feature type="domain" description="Glutamine amidotransferase type-2" evidence="11">
    <location>
        <begin position="2"/>
        <end position="217"/>
    </location>
</feature>
<dbReference type="NCBIfam" id="TIGR01135">
    <property type="entry name" value="glmS"/>
    <property type="match status" value="1"/>
</dbReference>
<gene>
    <name evidence="10 13" type="primary">glmS</name>
    <name evidence="13" type="ORF">DXA39_07265</name>
</gene>
<dbReference type="SUPFAM" id="SSF53697">
    <property type="entry name" value="SIS domain"/>
    <property type="match status" value="1"/>
</dbReference>
<feature type="domain" description="SIS" evidence="12">
    <location>
        <begin position="284"/>
        <end position="423"/>
    </location>
</feature>
<name>A0A3E2TGM4_9FIRM</name>
<dbReference type="GO" id="GO:0006487">
    <property type="term" value="P:protein N-linked glycosylation"/>
    <property type="evidence" value="ECO:0007669"/>
    <property type="project" value="TreeGrafter"/>
</dbReference>
<sequence>MCGIVAYNGKQNCKDKLIAGLEQLEYRGYDSAGIALLQGGAIDVIKKSGNIKGLVDKLKDYSYDSCTGIGHTRWATHGKPSEENSHPHVNNKNDIAIVHNGIIENYQVLKEDLIKDGYSFYSETDTEVVANLLDKYYEENLTTTVKKVIEIIEGSFSLAVISSRDPESLVVVRKESPLILGITDNGVFAASDIPAILNYTRDVIYLENEEVVTINKDGKYKIEYKEDELSKEISHVDMSIDSASKNGYEHFMIKEINEQPKVIEDSLIRKVKDDFINLGDTSFSKEEILAFDNIYITACGTAFHAGEIGKKALEKALGKALTAEIASEFRYNMDFLTKDSLLITISQSGETADTLSVMREAKKRGAKVLAITNVVGSSIDREADKVIYCDAGPEISVASTKAYTAQLMALYLLGLDFGYKVGTYDMEYVKDTISEFKSYPSLIRDYLDKEQEIDKIAEKLKDAKAIFYMGRGLDYLSAKEGALKLKEISYINTVDMPSGELKHGSIALIEEGVPVVNLITQSKLREKSLSNIKEVKARGAYTIGISPEINKEIERTYDVCLKIPSTDDLYQAIFAVIPQQLIAYEVAKKLGLDIDKPRNLAKSVTVE</sequence>
<dbReference type="Gene3D" id="3.40.50.10490">
    <property type="entry name" value="Glucose-6-phosphate isomerase like protein, domain 1"/>
    <property type="match status" value="2"/>
</dbReference>
<keyword evidence="7 10" id="KW-0808">Transferase</keyword>
<dbReference type="CDD" id="cd00714">
    <property type="entry name" value="GFAT"/>
    <property type="match status" value="1"/>
</dbReference>
<comment type="catalytic activity">
    <reaction evidence="1 10">
        <text>D-fructose 6-phosphate + L-glutamine = D-glucosamine 6-phosphate + L-glutamate</text>
        <dbReference type="Rhea" id="RHEA:13237"/>
        <dbReference type="ChEBI" id="CHEBI:29985"/>
        <dbReference type="ChEBI" id="CHEBI:58359"/>
        <dbReference type="ChEBI" id="CHEBI:58725"/>
        <dbReference type="ChEBI" id="CHEBI:61527"/>
        <dbReference type="EC" id="2.6.1.16"/>
    </reaction>
</comment>
<dbReference type="GO" id="GO:0006002">
    <property type="term" value="P:fructose 6-phosphate metabolic process"/>
    <property type="evidence" value="ECO:0007669"/>
    <property type="project" value="TreeGrafter"/>
</dbReference>
<dbReference type="NCBIfam" id="NF001484">
    <property type="entry name" value="PRK00331.1"/>
    <property type="match status" value="1"/>
</dbReference>
<evidence type="ECO:0000313" key="14">
    <source>
        <dbReference type="Proteomes" id="UP000261011"/>
    </source>
</evidence>
<feature type="domain" description="SIS" evidence="12">
    <location>
        <begin position="456"/>
        <end position="597"/>
    </location>
</feature>
<dbReference type="InterPro" id="IPR035466">
    <property type="entry name" value="GlmS/AgaS_SIS"/>
</dbReference>
<reference evidence="13 14" key="1">
    <citation type="submission" date="2018-08" db="EMBL/GenBank/DDBJ databases">
        <title>A genome reference for cultivated species of the human gut microbiota.</title>
        <authorList>
            <person name="Zou Y."/>
            <person name="Xue W."/>
            <person name="Luo G."/>
        </authorList>
    </citation>
    <scope>NUCLEOTIDE SEQUENCE [LARGE SCALE GENOMIC DNA]</scope>
    <source>
        <strain evidence="13 14">OF01-3</strain>
    </source>
</reference>
<comment type="caution">
    <text evidence="13">The sequence shown here is derived from an EMBL/GenBank/DDBJ whole genome shotgun (WGS) entry which is preliminary data.</text>
</comment>
<dbReference type="EC" id="2.6.1.16" evidence="3 10"/>
<dbReference type="Pfam" id="PF13522">
    <property type="entry name" value="GATase_6"/>
    <property type="match status" value="1"/>
</dbReference>
<evidence type="ECO:0000313" key="13">
    <source>
        <dbReference type="EMBL" id="RGB75332.1"/>
    </source>
</evidence>
<evidence type="ECO:0000256" key="4">
    <source>
        <dbReference type="ARBA" id="ARBA00016090"/>
    </source>
</evidence>
<dbReference type="Pfam" id="PF01380">
    <property type="entry name" value="SIS"/>
    <property type="match status" value="2"/>
</dbReference>
<dbReference type="FunFam" id="3.40.50.10490:FF:000001">
    <property type="entry name" value="Glutamine--fructose-6-phosphate aminotransferase [isomerizing]"/>
    <property type="match status" value="1"/>
</dbReference>
<comment type="function">
    <text evidence="10">Catalyzes the first step in hexosamine metabolism, converting fructose-6P into glucosamine-6P using glutamine as a nitrogen source.</text>
</comment>
<dbReference type="PANTHER" id="PTHR10937">
    <property type="entry name" value="GLUCOSAMINE--FRUCTOSE-6-PHOSPHATE AMINOTRANSFERASE, ISOMERIZING"/>
    <property type="match status" value="1"/>
</dbReference>
<evidence type="ECO:0000256" key="10">
    <source>
        <dbReference type="HAMAP-Rule" id="MF_00164"/>
    </source>
</evidence>
<dbReference type="InterPro" id="IPR029055">
    <property type="entry name" value="Ntn_hydrolases_N"/>
</dbReference>
<dbReference type="CDD" id="cd05008">
    <property type="entry name" value="SIS_GlmS_GlmD_1"/>
    <property type="match status" value="1"/>
</dbReference>
<keyword evidence="5 10" id="KW-0963">Cytoplasm</keyword>